<feature type="transmembrane region" description="Helical" evidence="1">
    <location>
        <begin position="25"/>
        <end position="43"/>
    </location>
</feature>
<dbReference type="Proteomes" id="UP001293169">
    <property type="component" value="Unassembled WGS sequence"/>
</dbReference>
<keyword evidence="1" id="KW-0472">Membrane</keyword>
<feature type="transmembrane region" description="Helical" evidence="1">
    <location>
        <begin position="79"/>
        <end position="97"/>
    </location>
</feature>
<evidence type="ECO:0000256" key="1">
    <source>
        <dbReference type="SAM" id="Phobius"/>
    </source>
</evidence>
<feature type="transmembrane region" description="Helical" evidence="1">
    <location>
        <begin position="55"/>
        <end position="73"/>
    </location>
</feature>
<keyword evidence="1" id="KW-1133">Transmembrane helix</keyword>
<dbReference type="InterPro" id="IPR008473">
    <property type="entry name" value="Phage_holin_3_7"/>
</dbReference>
<comment type="caution">
    <text evidence="2">The sequence shown here is derived from an EMBL/GenBank/DDBJ whole genome shotgun (WGS) entry which is preliminary data.</text>
</comment>
<dbReference type="EMBL" id="JAXUDK010000010">
    <property type="protein sequence ID" value="MDZ7467122.1"/>
    <property type="molecule type" value="Genomic_DNA"/>
</dbReference>
<keyword evidence="1" id="KW-0812">Transmembrane</keyword>
<keyword evidence="3" id="KW-1185">Reference proteome</keyword>
<dbReference type="RefSeq" id="WP_318327559.1">
    <property type="nucleotide sequence ID" value="NZ_JAUBKU010000039.1"/>
</dbReference>
<protein>
    <submittedName>
        <fullName evidence="2">Phage holin family protein</fullName>
    </submittedName>
</protein>
<organism evidence="2 3">
    <name type="scientific">Raoultella planticola</name>
    <name type="common">Klebsiella planticola</name>
    <dbReference type="NCBI Taxonomy" id="575"/>
    <lineage>
        <taxon>Bacteria</taxon>
        <taxon>Pseudomonadati</taxon>
        <taxon>Pseudomonadota</taxon>
        <taxon>Gammaproteobacteria</taxon>
        <taxon>Enterobacterales</taxon>
        <taxon>Enterobacteriaceae</taxon>
        <taxon>Klebsiella/Raoultella group</taxon>
        <taxon>Raoultella</taxon>
    </lineage>
</organism>
<dbReference type="Pfam" id="PF05449">
    <property type="entry name" value="Phage_holin_3_7"/>
    <property type="match status" value="1"/>
</dbReference>
<reference evidence="2 3" key="1">
    <citation type="submission" date="2023-12" db="EMBL/GenBank/DDBJ databases">
        <title>N/s.</title>
        <authorList>
            <person name="Dale J."/>
        </authorList>
    </citation>
    <scope>NUCLEOTIDE SEQUENCE [LARGE SCALE GENOMIC DNA]</scope>
    <source>
        <strain evidence="2 3">2023EL-01226</strain>
    </source>
</reference>
<name>A0ABU5M4K8_RAOPL</name>
<accession>A0ABU5M4K8</accession>
<proteinExistence type="predicted"/>
<gene>
    <name evidence="2" type="ORF">U5E74_15900</name>
</gene>
<evidence type="ECO:0000313" key="3">
    <source>
        <dbReference type="Proteomes" id="UP001293169"/>
    </source>
</evidence>
<evidence type="ECO:0000313" key="2">
    <source>
        <dbReference type="EMBL" id="MDZ7467122.1"/>
    </source>
</evidence>
<sequence length="110" mass="12294">MVIANDPVMMLSQMVNAVLISDSTAKVNSILCLLIIGALMFYQRRGARHRPVMSFLAYLTILVYATIPLKLIFGLYPQSHWLVVLANILICAAVLWARGNVARLVDTLRH</sequence>